<dbReference type="Proteomes" id="UP000215563">
    <property type="component" value="Unassembled WGS sequence"/>
</dbReference>
<keyword evidence="3" id="KW-1185">Reference proteome</keyword>
<dbReference type="RefSeq" id="WP_020637726.1">
    <property type="nucleotide sequence ID" value="NZ_KB913032.1"/>
</dbReference>
<evidence type="ECO:0008006" key="4">
    <source>
        <dbReference type="Google" id="ProtNLM"/>
    </source>
</evidence>
<dbReference type="SUPFAM" id="SSF141571">
    <property type="entry name" value="Pentapeptide repeat-like"/>
    <property type="match status" value="1"/>
</dbReference>
<keyword evidence="1" id="KW-0812">Transmembrane</keyword>
<reference evidence="2 3" key="1">
    <citation type="submission" date="2017-07" db="EMBL/GenBank/DDBJ databases">
        <title>Amycolatopsis alba DSM 44262 Genome sequencing and assembly.</title>
        <authorList>
            <person name="Kaur N."/>
            <person name="Mayilraj S."/>
        </authorList>
    </citation>
    <scope>NUCLEOTIDE SEQUENCE [LARGE SCALE GENOMIC DNA]</scope>
    <source>
        <strain evidence="2 3">DSM 44262</strain>
    </source>
</reference>
<proteinExistence type="predicted"/>
<protein>
    <recommendedName>
        <fullName evidence="4">Pentapeptide repeat-containing protein</fullName>
    </recommendedName>
</protein>
<dbReference type="Gene3D" id="2.160.20.80">
    <property type="entry name" value="E3 ubiquitin-protein ligase SopA"/>
    <property type="match status" value="1"/>
</dbReference>
<keyword evidence="1" id="KW-0472">Membrane</keyword>
<feature type="transmembrane region" description="Helical" evidence="1">
    <location>
        <begin position="6"/>
        <end position="28"/>
    </location>
</feature>
<accession>A0A229RS38</accession>
<evidence type="ECO:0000313" key="2">
    <source>
        <dbReference type="EMBL" id="OXM49214.1"/>
    </source>
</evidence>
<gene>
    <name evidence="2" type="ORF">CFP75_19755</name>
</gene>
<comment type="caution">
    <text evidence="2">The sequence shown here is derived from an EMBL/GenBank/DDBJ whole genome shotgun (WGS) entry which is preliminary data.</text>
</comment>
<dbReference type="EMBL" id="NMQU01000053">
    <property type="protein sequence ID" value="OXM49214.1"/>
    <property type="molecule type" value="Genomic_DNA"/>
</dbReference>
<evidence type="ECO:0000256" key="1">
    <source>
        <dbReference type="SAM" id="Phobius"/>
    </source>
</evidence>
<dbReference type="AlphaFoldDB" id="A0A229RS38"/>
<sequence length="280" mass="31889">MMVGVYVVAALAGVALGVGAVYVGLIWIEGARRDRRLRPERMVQARQQDHWRRLAEMLDGFAAMLDSEDAAERLAGLGELERCGRENPDVREDVIELTCAYLRRPFRHPVEDEEEFEIRRAAQGLLTRHLRRSGGAEYWEVEELELRDAVLVEPDFEECDLSDADFRDGVVVGGNFRRARFWRFANFDRAWFTGDTDFRAAVFPEVASFSGAMFSGTTTFAEAEFKHRADFSDARVEQPGAAHSWPSPWRPWVTSPVAQARLIPMKADRRPPSAAERRRS</sequence>
<dbReference type="Pfam" id="PF00805">
    <property type="entry name" value="Pentapeptide"/>
    <property type="match status" value="1"/>
</dbReference>
<evidence type="ECO:0000313" key="3">
    <source>
        <dbReference type="Proteomes" id="UP000215563"/>
    </source>
</evidence>
<dbReference type="InterPro" id="IPR001646">
    <property type="entry name" value="5peptide_repeat"/>
</dbReference>
<name>A0A229RS38_AMYAL</name>
<keyword evidence="1" id="KW-1133">Transmembrane helix</keyword>
<organism evidence="2 3">
    <name type="scientific">Amycolatopsis alba DSM 44262</name>
    <dbReference type="NCBI Taxonomy" id="1125972"/>
    <lineage>
        <taxon>Bacteria</taxon>
        <taxon>Bacillati</taxon>
        <taxon>Actinomycetota</taxon>
        <taxon>Actinomycetes</taxon>
        <taxon>Pseudonocardiales</taxon>
        <taxon>Pseudonocardiaceae</taxon>
        <taxon>Amycolatopsis</taxon>
    </lineage>
</organism>